<dbReference type="AlphaFoldDB" id="A0A0R3T0M7"/>
<evidence type="ECO:0000256" key="2">
    <source>
        <dbReference type="ARBA" id="ARBA00022630"/>
    </source>
</evidence>
<evidence type="ECO:0000313" key="6">
    <source>
        <dbReference type="EMBL" id="VDN96236.1"/>
    </source>
</evidence>
<evidence type="ECO:0000256" key="3">
    <source>
        <dbReference type="ARBA" id="ARBA00022827"/>
    </source>
</evidence>
<gene>
    <name evidence="6" type="ORF">HNAJ_LOCUS377</name>
</gene>
<dbReference type="InterPro" id="IPR036188">
    <property type="entry name" value="FAD/NAD-bd_sf"/>
</dbReference>
<evidence type="ECO:0000256" key="4">
    <source>
        <dbReference type="ARBA" id="ARBA00022857"/>
    </source>
</evidence>
<dbReference type="Proteomes" id="UP000278807">
    <property type="component" value="Unassembled WGS sequence"/>
</dbReference>
<keyword evidence="4" id="KW-0521">NADP</keyword>
<dbReference type="EMBL" id="UZAE01000092">
    <property type="protein sequence ID" value="VDN96236.1"/>
    <property type="molecule type" value="Genomic_DNA"/>
</dbReference>
<evidence type="ECO:0000256" key="5">
    <source>
        <dbReference type="ARBA" id="ARBA00023002"/>
    </source>
</evidence>
<reference evidence="8" key="1">
    <citation type="submission" date="2017-02" db="UniProtKB">
        <authorList>
            <consortium name="WormBaseParasite"/>
        </authorList>
    </citation>
    <scope>IDENTIFICATION</scope>
</reference>
<dbReference type="SUPFAM" id="SSF51905">
    <property type="entry name" value="FAD/NAD(P)-binding domain"/>
    <property type="match status" value="1"/>
</dbReference>
<dbReference type="InterPro" id="IPR055275">
    <property type="entry name" value="Ferredox_Rdtase"/>
</dbReference>
<accession>A0A0R3T0M7</accession>
<keyword evidence="3" id="KW-0274">FAD</keyword>
<protein>
    <submittedName>
        <fullName evidence="8">Oxidoreductase</fullName>
    </submittedName>
</protein>
<keyword evidence="2" id="KW-0285">Flavoprotein</keyword>
<proteinExistence type="predicted"/>
<evidence type="ECO:0000313" key="7">
    <source>
        <dbReference type="Proteomes" id="UP000278807"/>
    </source>
</evidence>
<name>A0A0R3T0M7_RODNA</name>
<dbReference type="Gene3D" id="3.40.50.720">
    <property type="entry name" value="NAD(P)-binding Rossmann-like Domain"/>
    <property type="match status" value="1"/>
</dbReference>
<dbReference type="PANTHER" id="PTHR48467">
    <property type="entry name" value="GLUTAMATE SYNTHASE 1 [NADH], CHLOROPLASTIC-LIKE"/>
    <property type="match status" value="1"/>
</dbReference>
<dbReference type="WBParaSite" id="HNAJ_0000037601-mRNA-1">
    <property type="protein sequence ID" value="HNAJ_0000037601-mRNA-1"/>
    <property type="gene ID" value="HNAJ_0000037601"/>
</dbReference>
<keyword evidence="7" id="KW-1185">Reference proteome</keyword>
<comment type="cofactor">
    <cofactor evidence="1">
        <name>FAD</name>
        <dbReference type="ChEBI" id="CHEBI:57692"/>
    </cofactor>
</comment>
<dbReference type="GO" id="GO:0016491">
    <property type="term" value="F:oxidoreductase activity"/>
    <property type="evidence" value="ECO:0007669"/>
    <property type="project" value="UniProtKB-KW"/>
</dbReference>
<reference evidence="6 7" key="2">
    <citation type="submission" date="2018-11" db="EMBL/GenBank/DDBJ databases">
        <authorList>
            <consortium name="Pathogen Informatics"/>
        </authorList>
    </citation>
    <scope>NUCLEOTIDE SEQUENCE [LARGE SCALE GENOMIC DNA]</scope>
</reference>
<evidence type="ECO:0000313" key="8">
    <source>
        <dbReference type="WBParaSite" id="HNAJ_0000037601-mRNA-1"/>
    </source>
</evidence>
<keyword evidence="5" id="KW-0560">Oxidoreductase</keyword>
<organism evidence="8">
    <name type="scientific">Rodentolepis nana</name>
    <name type="common">Dwarf tapeworm</name>
    <name type="synonym">Hymenolepis nana</name>
    <dbReference type="NCBI Taxonomy" id="102285"/>
    <lineage>
        <taxon>Eukaryota</taxon>
        <taxon>Metazoa</taxon>
        <taxon>Spiralia</taxon>
        <taxon>Lophotrochozoa</taxon>
        <taxon>Platyhelminthes</taxon>
        <taxon>Cestoda</taxon>
        <taxon>Eucestoda</taxon>
        <taxon>Cyclophyllidea</taxon>
        <taxon>Hymenolepididae</taxon>
        <taxon>Rodentolepis</taxon>
    </lineage>
</organism>
<dbReference type="PANTHER" id="PTHR48467:SF1">
    <property type="entry name" value="GLUTAMATE SYNTHASE 1 [NADH], CHLOROPLASTIC-LIKE"/>
    <property type="match status" value="1"/>
</dbReference>
<dbReference type="STRING" id="102285.A0A0R3T0M7"/>
<evidence type="ECO:0000256" key="1">
    <source>
        <dbReference type="ARBA" id="ARBA00001974"/>
    </source>
</evidence>
<dbReference type="OrthoDB" id="6255550at2759"/>
<sequence>MAHLATSRIRHVTIIGRRGPLQAAFMLREFRELCRMPMTKRTKKEGLHIEFAPTGVFDETLLTGHNRAVLLDGLPRGRRRLIDFILEKSNSSPSPIKPEIDGDPLKCEFLFLRSPIRIIPRSSDHPDPSVSNVAGIDLEVNRLVGPPSENQKCVGCADIPLERLDCDLVVRSIGQRSAKIDPDLPFNEERGVIACSDGYGRVPLPACLHGVDDGGAQLYASGWAKVGAVGVILNTLADARLTAEGILIDLANRKSSSDHVGFAGIRNIVESRGIRPVSFEEWERVDAKEKATGRDLGKPREKITSLKEILQVAFAEVARERNGNRAV</sequence>